<organism evidence="2 3">
    <name type="scientific">Durusdinium trenchii</name>
    <dbReference type="NCBI Taxonomy" id="1381693"/>
    <lineage>
        <taxon>Eukaryota</taxon>
        <taxon>Sar</taxon>
        <taxon>Alveolata</taxon>
        <taxon>Dinophyceae</taxon>
        <taxon>Suessiales</taxon>
        <taxon>Symbiodiniaceae</taxon>
        <taxon>Durusdinium</taxon>
    </lineage>
</organism>
<evidence type="ECO:0000313" key="3">
    <source>
        <dbReference type="Proteomes" id="UP001642464"/>
    </source>
</evidence>
<feature type="compositionally biased region" description="Polar residues" evidence="1">
    <location>
        <begin position="32"/>
        <end position="41"/>
    </location>
</feature>
<dbReference type="Proteomes" id="UP001642464">
    <property type="component" value="Unassembled WGS sequence"/>
</dbReference>
<name>A0ABP0M7Y9_9DINO</name>
<dbReference type="EMBL" id="CAXAMM010020280">
    <property type="protein sequence ID" value="CAK9047593.1"/>
    <property type="molecule type" value="Genomic_DNA"/>
</dbReference>
<gene>
    <name evidence="2" type="ORF">SCF082_LOCUS26646</name>
</gene>
<accession>A0ABP0M7Y9</accession>
<evidence type="ECO:0000256" key="1">
    <source>
        <dbReference type="SAM" id="MobiDB-lite"/>
    </source>
</evidence>
<feature type="region of interest" description="Disordered" evidence="1">
    <location>
        <begin position="1"/>
        <end position="49"/>
    </location>
</feature>
<reference evidence="2 3" key="1">
    <citation type="submission" date="2024-02" db="EMBL/GenBank/DDBJ databases">
        <authorList>
            <person name="Chen Y."/>
            <person name="Shah S."/>
            <person name="Dougan E. K."/>
            <person name="Thang M."/>
            <person name="Chan C."/>
        </authorList>
    </citation>
    <scope>NUCLEOTIDE SEQUENCE [LARGE SCALE GENOMIC DNA]</scope>
</reference>
<comment type="caution">
    <text evidence="2">The sequence shown here is derived from an EMBL/GenBank/DDBJ whole genome shotgun (WGS) entry which is preliminary data.</text>
</comment>
<protein>
    <submittedName>
        <fullName evidence="2">Mitochondrial</fullName>
    </submittedName>
</protein>
<keyword evidence="3" id="KW-1185">Reference proteome</keyword>
<evidence type="ECO:0000313" key="2">
    <source>
        <dbReference type="EMBL" id="CAK9047593.1"/>
    </source>
</evidence>
<sequence length="231" mass="25678">MDVSSELEVPPGAITSSQRWQEGLQREAPRTGLQSSFQDETSAQKKERENVESDFLTKGVLDEFDNAKDACPFNVGLIEAARFRLVQEFRAELVSEGYQRGLLKAMLTQANDPDTDVLPTWLVEGCPIGICEDTPYTGVFPQTDGLTAAAKASQAFALMDDWDGAALNYQSFRDAGEKAQRELDRMVEHGWATRNSTWADVVAEVGEASLTKMARIIKEKQGREKVRDVRV</sequence>
<proteinExistence type="predicted"/>